<reference evidence="4 5" key="2">
    <citation type="journal article" date="2018" name="Int. J. Syst. Evol. Microbiol.">
        <title>Marinobacterium aestuarii sp. nov., a benzene-degrading marine bacterium isolated from estuary sediment.</title>
        <authorList>
            <person name="Bae S.S."/>
            <person name="Jung J."/>
            <person name="Chung D."/>
            <person name="Baek K."/>
        </authorList>
    </citation>
    <scope>NUCLEOTIDE SEQUENCE [LARGE SCALE GENOMIC DNA]</scope>
    <source>
        <strain evidence="4 5">ST58-10</strain>
    </source>
</reference>
<keyword evidence="1" id="KW-0479">Metal-binding</keyword>
<gene>
    <name evidence="4" type="ORF">A8C75_16575</name>
</gene>
<evidence type="ECO:0000313" key="5">
    <source>
        <dbReference type="Proteomes" id="UP000078070"/>
    </source>
</evidence>
<keyword evidence="1" id="KW-0645">Protease</keyword>
<dbReference type="GO" id="GO:0046872">
    <property type="term" value="F:metal ion binding"/>
    <property type="evidence" value="ECO:0007669"/>
    <property type="project" value="UniProtKB-KW"/>
</dbReference>
<evidence type="ECO:0000259" key="3">
    <source>
        <dbReference type="Pfam" id="PF07364"/>
    </source>
</evidence>
<dbReference type="InterPro" id="IPR009197">
    <property type="entry name" value="MlrC"/>
</dbReference>
<name>A0A1A9F184_9GAMM</name>
<dbReference type="Pfam" id="PF07171">
    <property type="entry name" value="MlrC_C"/>
    <property type="match status" value="1"/>
</dbReference>
<feature type="domain" description="Microcystin LR degradation protein MlrC C-terminal" evidence="2">
    <location>
        <begin position="303"/>
        <end position="481"/>
    </location>
</feature>
<dbReference type="PIRSF" id="PIRSF012702">
    <property type="entry name" value="UCP012702"/>
    <property type="match status" value="1"/>
</dbReference>
<proteinExistence type="inferred from homology"/>
<keyword evidence="5" id="KW-1185">Reference proteome</keyword>
<dbReference type="RefSeq" id="WP_067384944.1">
    <property type="nucleotide sequence ID" value="NZ_CP015839.1"/>
</dbReference>
<comment type="function">
    <text evidence="1">Involved in peptidolytic degradation of cyclic heptapeptide hepatotoxin microcystin (MC).</text>
</comment>
<dbReference type="GO" id="GO:0008237">
    <property type="term" value="F:metallopeptidase activity"/>
    <property type="evidence" value="ECO:0007669"/>
    <property type="project" value="UniProtKB-KW"/>
</dbReference>
<dbReference type="Proteomes" id="UP000078070">
    <property type="component" value="Chromosome"/>
</dbReference>
<keyword evidence="1" id="KW-0378">Hydrolase</keyword>
<sequence>MSFNVLTAEFSHETNSFSLHKTGREAFMARYVLMGEAALAERGNENTELAGFLDAGLAHQWQVNHVLSAAAGPSGKVRRQAFDWLCEPILAAIRLKRFDGILLGLHGAMGLDFCEDGEGELLARIRSLVGPDLPIAITLDPHANVSRQMCALADIIVSFKTYPHIDMRKAGRHAGEILQRTMAGEIHPRTIRVSRPMLEEVNGGRTDIGPMIERMAIARAYEETDDVFAVSINAGFASADVVEVGPTVLVTAQGDFSAHSAFAETLADDIWNRRFEVLNDYLSVTEAATIAAQYMPTEGPLVIADYADNPGAGGYGDATELLRALLDADVGNACFGPLVDASAVQILHDTGVGQSIQITLGGATDPRFGGGPLSLEGQLVSISDGHFIGDGPIIHGLHGSFGPSAVLRVAGIDILVVSIARQILDLQQFKAFGIDPQHKRVVALKSMQHFRAAFDPIAGQVIVCDSGALCTPRYDLLPYRNVPRPIFPLDKDMELSTGPIKV</sequence>
<dbReference type="AlphaFoldDB" id="A0A1A9F184"/>
<comment type="cofactor">
    <cofactor evidence="1">
        <name>Zn(2+)</name>
        <dbReference type="ChEBI" id="CHEBI:29105"/>
    </cofactor>
    <text evidence="1">Binds 1 zinc ion per subunit.</text>
</comment>
<accession>A0A1A9F184</accession>
<protein>
    <recommendedName>
        <fullName evidence="1">Microcystinase C</fullName>
        <shortName evidence="1">MlrC</shortName>
    </recommendedName>
</protein>
<organism evidence="4 5">
    <name type="scientific">Marinobacterium aestuarii</name>
    <dbReference type="NCBI Taxonomy" id="1821621"/>
    <lineage>
        <taxon>Bacteria</taxon>
        <taxon>Pseudomonadati</taxon>
        <taxon>Pseudomonadota</taxon>
        <taxon>Gammaproteobacteria</taxon>
        <taxon>Oceanospirillales</taxon>
        <taxon>Oceanospirillaceae</taxon>
        <taxon>Marinobacterium</taxon>
    </lineage>
</organism>
<evidence type="ECO:0000256" key="1">
    <source>
        <dbReference type="PIRNR" id="PIRNR012702"/>
    </source>
</evidence>
<dbReference type="Pfam" id="PF07364">
    <property type="entry name" value="DUF1485"/>
    <property type="match status" value="1"/>
</dbReference>
<keyword evidence="1" id="KW-0482">Metalloprotease</keyword>
<dbReference type="KEGG" id="mars:A8C75_16575"/>
<dbReference type="GO" id="GO:0006508">
    <property type="term" value="P:proteolysis"/>
    <property type="evidence" value="ECO:0007669"/>
    <property type="project" value="UniProtKB-KW"/>
</dbReference>
<dbReference type="InterPro" id="IPR010799">
    <property type="entry name" value="MlrC_C"/>
</dbReference>
<reference evidence="5" key="1">
    <citation type="submission" date="2016-05" db="EMBL/GenBank/DDBJ databases">
        <authorList>
            <person name="Baek K."/>
            <person name="Yang S.-J."/>
        </authorList>
    </citation>
    <scope>NUCLEOTIDE SEQUENCE [LARGE SCALE GENOMIC DNA]</scope>
    <source>
        <strain evidence="5">ST58-10</strain>
    </source>
</reference>
<dbReference type="EMBL" id="CP015839">
    <property type="protein sequence ID" value="ANG63925.1"/>
    <property type="molecule type" value="Genomic_DNA"/>
</dbReference>
<feature type="domain" description="Microcystin LR degradation protein MlrC N-terminal" evidence="3">
    <location>
        <begin position="5"/>
        <end position="289"/>
    </location>
</feature>
<dbReference type="OrthoDB" id="5288421at2"/>
<comment type="similarity">
    <text evidence="1">Belongs to the peptidase M81 family.</text>
</comment>
<dbReference type="InterPro" id="IPR015995">
    <property type="entry name" value="MlrC_N"/>
</dbReference>
<dbReference type="STRING" id="1821621.A8C75_16575"/>
<evidence type="ECO:0000259" key="2">
    <source>
        <dbReference type="Pfam" id="PF07171"/>
    </source>
</evidence>
<evidence type="ECO:0000313" key="4">
    <source>
        <dbReference type="EMBL" id="ANG63925.1"/>
    </source>
</evidence>